<keyword evidence="7" id="KW-0130">Cell adhesion</keyword>
<reference evidence="13" key="2">
    <citation type="journal article" date="2007" name="PLoS Biol.">
        <title>Survey sequencing and comparative analysis of the elephant shark (Callorhinchus milii) genome.</title>
        <authorList>
            <person name="Venkatesh B."/>
            <person name="Kirkness E.F."/>
            <person name="Loh Y.H."/>
            <person name="Halpern A.L."/>
            <person name="Lee A.P."/>
            <person name="Johnson J."/>
            <person name="Dandona N."/>
            <person name="Viswanathan L.D."/>
            <person name="Tay A."/>
            <person name="Venter J.C."/>
            <person name="Strausberg R.L."/>
            <person name="Brenner S."/>
        </authorList>
    </citation>
    <scope>NUCLEOTIDE SEQUENCE [LARGE SCALE GENOMIC DNA]</scope>
</reference>
<reference evidence="12" key="4">
    <citation type="submission" date="2025-08" db="UniProtKB">
        <authorList>
            <consortium name="Ensembl"/>
        </authorList>
    </citation>
    <scope>IDENTIFICATION</scope>
</reference>
<dbReference type="STRING" id="7868.ENSCMIP00000034491"/>
<dbReference type="Pfam" id="PF08824">
    <property type="entry name" value="Serine_rich"/>
    <property type="match status" value="1"/>
</dbReference>
<sequence length="887" mass="99159">MSKLLDTPQPCRCFIGLYPGPKPYVIIKNLVFASKKFLSINSQCEQVSCPDCIVLTEPDNCIHPANHSPLFLVLVFLNLMAKALYDNRAETADELAFRKGDILTVIEQNVKGNAGWWRCSLHGRQGIAPGNRLQLLANPKQDEPPTYVSHYLSRCQSTGPNIYQAASFPRMHRDFTQSWPLGSPRDTYDVPPYRYGTSEVGKSMYGVRRPISHHCLFRFVDELTVYFAGETQGPLPTRGDEEKFLRYVLLVPRQVYDVPPSVCRDGPTRNGMYDIPAPFGREAPEGAKLRNSCTLPSPCKPDWSNGLLENNESKERRASVQALYDVPVPHTEATVSTQASYDTPPTKYSPLWADRPDFGTAINRLEAGTGYNTPHTPAKYGPALAREALYDIPTSREQAKSPSRNPGIYDIPVNNLKATQDPRNIYDIPTERPLNASNNGVRVLEVPLQASRDLAKFSQEKTESPETSASPTRATPSTAPPIAAAPKLAQEITLDLDSAIERLVKLQQRVADSVASMMAFVSSKWRLLEHLEQHIEEIRLASQKIMESLGALMGFVKGVRVNSARLTDCNVQNRLCKQLQILEDSHHIMVETSQALHGCQWSLSALVVSQPQANPDSLDRFVMVTRTVPEDVKRLLSIIIANGKLLFKRLEKPEDNKPEETSSPTKQPVLSYHLSLHRRCNGNYIGQRGRQTDRGARARLLVTVLDGLSLSLSLSVALQRKEEFELEQKKEIWVNLVTHLLFFQPKDVKANKLVEGNRLSQKEGRSASSSSEHCRMFLNALHKAIVSFNGCMDGGQPPEALIKHSKVIIMIGQKLVDMMCRESEAKEVHKEVLSTSNQFCNVLKNLAMATKRAVVQPNATAGHEIREHVVEISQHAEHFRALLELKP</sequence>
<evidence type="ECO:0000256" key="8">
    <source>
        <dbReference type="ARBA" id="ARBA00022949"/>
    </source>
</evidence>
<evidence type="ECO:0000313" key="12">
    <source>
        <dbReference type="Ensembl" id="ENSCMIP00000034491.1"/>
    </source>
</evidence>
<dbReference type="GO" id="GO:0007169">
    <property type="term" value="P:cell surface receptor protein tyrosine kinase signaling pathway"/>
    <property type="evidence" value="ECO:0007669"/>
    <property type="project" value="TreeGrafter"/>
</dbReference>
<reference evidence="13" key="1">
    <citation type="journal article" date="2006" name="Science">
        <title>Ancient noncoding elements conserved in the human genome.</title>
        <authorList>
            <person name="Venkatesh B."/>
            <person name="Kirkness E.F."/>
            <person name="Loh Y.H."/>
            <person name="Halpern A.L."/>
            <person name="Lee A.P."/>
            <person name="Johnson J."/>
            <person name="Dandona N."/>
            <person name="Viswanathan L.D."/>
            <person name="Tay A."/>
            <person name="Venter J.C."/>
            <person name="Strausberg R.L."/>
            <person name="Brenner S."/>
        </authorList>
    </citation>
    <scope>NUCLEOTIDE SEQUENCE [LARGE SCALE GENOMIC DNA]</scope>
</reference>
<dbReference type="GO" id="GO:0005737">
    <property type="term" value="C:cytoplasm"/>
    <property type="evidence" value="ECO:0007669"/>
    <property type="project" value="UniProtKB-SubCell"/>
</dbReference>
<dbReference type="Ensembl" id="ENSCMIT00000035009.1">
    <property type="protein sequence ID" value="ENSCMIP00000034491.1"/>
    <property type="gene ID" value="ENSCMIG00000014619.1"/>
</dbReference>
<feature type="compositionally biased region" description="Low complexity" evidence="10">
    <location>
        <begin position="465"/>
        <end position="479"/>
    </location>
</feature>
<evidence type="ECO:0000256" key="7">
    <source>
        <dbReference type="ARBA" id="ARBA00022889"/>
    </source>
</evidence>
<evidence type="ECO:0000256" key="4">
    <source>
        <dbReference type="ARBA" id="ARBA00022443"/>
    </source>
</evidence>
<reference evidence="13" key="3">
    <citation type="journal article" date="2014" name="Nature">
        <title>Elephant shark genome provides unique insights into gnathostome evolution.</title>
        <authorList>
            <consortium name="International Elephant Shark Genome Sequencing Consortium"/>
            <person name="Venkatesh B."/>
            <person name="Lee A.P."/>
            <person name="Ravi V."/>
            <person name="Maurya A.K."/>
            <person name="Lian M.M."/>
            <person name="Swann J.B."/>
            <person name="Ohta Y."/>
            <person name="Flajnik M.F."/>
            <person name="Sutoh Y."/>
            <person name="Kasahara M."/>
            <person name="Hoon S."/>
            <person name="Gangu V."/>
            <person name="Roy S.W."/>
            <person name="Irimia M."/>
            <person name="Korzh V."/>
            <person name="Kondrychyn I."/>
            <person name="Lim Z.W."/>
            <person name="Tay B.H."/>
            <person name="Tohari S."/>
            <person name="Kong K.W."/>
            <person name="Ho S."/>
            <person name="Lorente-Galdos B."/>
            <person name="Quilez J."/>
            <person name="Marques-Bonet T."/>
            <person name="Raney B.J."/>
            <person name="Ingham P.W."/>
            <person name="Tay A."/>
            <person name="Hillier L.W."/>
            <person name="Minx P."/>
            <person name="Boehm T."/>
            <person name="Wilson R.K."/>
            <person name="Brenner S."/>
            <person name="Warren W.C."/>
        </authorList>
    </citation>
    <scope>NUCLEOTIDE SEQUENCE [LARGE SCALE GENOMIC DNA]</scope>
</reference>
<keyword evidence="4 9" id="KW-0728">SH3 domain</keyword>
<dbReference type="InterPro" id="IPR038319">
    <property type="entry name" value="Serine_rich_sf"/>
</dbReference>
<dbReference type="SUPFAM" id="SSF50044">
    <property type="entry name" value="SH3-domain"/>
    <property type="match status" value="1"/>
</dbReference>
<dbReference type="Gene3D" id="1.20.120.830">
    <property type="entry name" value="Serine-rich domain"/>
    <property type="match status" value="1"/>
</dbReference>
<dbReference type="GO" id="GO:0005925">
    <property type="term" value="C:focal adhesion"/>
    <property type="evidence" value="ECO:0007669"/>
    <property type="project" value="UniProtKB-SubCell"/>
</dbReference>
<evidence type="ECO:0000313" key="13">
    <source>
        <dbReference type="Proteomes" id="UP000314986"/>
    </source>
</evidence>
<evidence type="ECO:0000256" key="10">
    <source>
        <dbReference type="SAM" id="MobiDB-lite"/>
    </source>
</evidence>
<dbReference type="GO" id="GO:0016477">
    <property type="term" value="P:cell migration"/>
    <property type="evidence" value="ECO:0007669"/>
    <property type="project" value="TreeGrafter"/>
</dbReference>
<dbReference type="CDD" id="cd11549">
    <property type="entry name" value="Serine_rich_CAS"/>
    <property type="match status" value="1"/>
</dbReference>
<dbReference type="Gene3D" id="2.30.30.40">
    <property type="entry name" value="SH3 Domains"/>
    <property type="match status" value="1"/>
</dbReference>
<feature type="domain" description="SH3" evidence="11">
    <location>
        <begin position="76"/>
        <end position="138"/>
    </location>
</feature>
<reference evidence="12" key="5">
    <citation type="submission" date="2025-09" db="UniProtKB">
        <authorList>
            <consortium name="Ensembl"/>
        </authorList>
    </citation>
    <scope>IDENTIFICATION</scope>
</reference>
<protein>
    <recommendedName>
        <fullName evidence="11">SH3 domain-containing protein</fullName>
    </recommendedName>
</protein>
<evidence type="ECO:0000256" key="9">
    <source>
        <dbReference type="PROSITE-ProRule" id="PRU00192"/>
    </source>
</evidence>
<dbReference type="Gene3D" id="1.20.120.230">
    <property type="entry name" value="Alpha-catenin/vinculin-like"/>
    <property type="match status" value="1"/>
</dbReference>
<dbReference type="InterPro" id="IPR001452">
    <property type="entry name" value="SH3_domain"/>
</dbReference>
<dbReference type="Pfam" id="PF00018">
    <property type="entry name" value="SH3_1"/>
    <property type="match status" value="1"/>
</dbReference>
<evidence type="ECO:0000259" key="11">
    <source>
        <dbReference type="PROSITE" id="PS50002"/>
    </source>
</evidence>
<dbReference type="InterPro" id="IPR036028">
    <property type="entry name" value="SH3-like_dom_sf"/>
</dbReference>
<dbReference type="CDD" id="cd11844">
    <property type="entry name" value="SH3_CAS"/>
    <property type="match status" value="1"/>
</dbReference>
<comment type="similarity">
    <text evidence="3">Belongs to the CAS family.</text>
</comment>
<dbReference type="InParanoid" id="A0A4W3J4H5"/>
<keyword evidence="8" id="KW-0965">Cell junction</keyword>
<dbReference type="PRINTS" id="PR00452">
    <property type="entry name" value="SH3DOMAIN"/>
</dbReference>
<feature type="region of interest" description="Disordered" evidence="10">
    <location>
        <begin position="395"/>
        <end position="414"/>
    </location>
</feature>
<keyword evidence="5" id="KW-0963">Cytoplasm</keyword>
<dbReference type="Pfam" id="PF12026">
    <property type="entry name" value="CAS_C"/>
    <property type="match status" value="1"/>
</dbReference>
<keyword evidence="6" id="KW-0597">Phosphoprotein</keyword>
<proteinExistence type="inferred from homology"/>
<evidence type="ECO:0000256" key="3">
    <source>
        <dbReference type="ARBA" id="ARBA00007848"/>
    </source>
</evidence>
<accession>A0A4W3J4H5</accession>
<evidence type="ECO:0000256" key="2">
    <source>
        <dbReference type="ARBA" id="ARBA00004496"/>
    </source>
</evidence>
<dbReference type="FunFam" id="2.30.30.40:FF:000009">
    <property type="entry name" value="Breast cancer anti-estrogen resistance 1"/>
    <property type="match status" value="1"/>
</dbReference>
<dbReference type="PANTHER" id="PTHR10654:SF19">
    <property type="entry name" value="CAS SCAFFOLDING PROTEIN FAMILY MEMBER 4"/>
    <property type="match status" value="1"/>
</dbReference>
<dbReference type="AlphaFoldDB" id="A0A4W3J4H5"/>
<dbReference type="InterPro" id="IPR021901">
    <property type="entry name" value="CAS_C"/>
</dbReference>
<dbReference type="FunFam" id="1.20.120.830:FF:000001">
    <property type="entry name" value="BCAR1 scaffold protein, Cas family member"/>
    <property type="match status" value="1"/>
</dbReference>
<dbReference type="InterPro" id="IPR037362">
    <property type="entry name" value="CAS_fam"/>
</dbReference>
<name>A0A4W3J4H5_CALMI</name>
<comment type="subcellular location">
    <subcellularLocation>
        <location evidence="1">Cell junction</location>
        <location evidence="1">Focal adhesion</location>
    </subcellularLocation>
    <subcellularLocation>
        <location evidence="2">Cytoplasm</location>
    </subcellularLocation>
</comment>
<organism evidence="12 13">
    <name type="scientific">Callorhinchus milii</name>
    <name type="common">Ghost shark</name>
    <dbReference type="NCBI Taxonomy" id="7868"/>
    <lineage>
        <taxon>Eukaryota</taxon>
        <taxon>Metazoa</taxon>
        <taxon>Chordata</taxon>
        <taxon>Craniata</taxon>
        <taxon>Vertebrata</taxon>
        <taxon>Chondrichthyes</taxon>
        <taxon>Holocephali</taxon>
        <taxon>Chimaeriformes</taxon>
        <taxon>Callorhinchidae</taxon>
        <taxon>Callorhinchus</taxon>
    </lineage>
</organism>
<dbReference type="GO" id="GO:0007155">
    <property type="term" value="P:cell adhesion"/>
    <property type="evidence" value="ECO:0007669"/>
    <property type="project" value="UniProtKB-KW"/>
</dbReference>
<dbReference type="GO" id="GO:0005886">
    <property type="term" value="C:plasma membrane"/>
    <property type="evidence" value="ECO:0007669"/>
    <property type="project" value="TreeGrafter"/>
</dbReference>
<dbReference type="SMART" id="SM00326">
    <property type="entry name" value="SH3"/>
    <property type="match status" value="1"/>
</dbReference>
<keyword evidence="13" id="KW-1185">Reference proteome</keyword>
<dbReference type="InterPro" id="IPR014928">
    <property type="entry name" value="Serine_rich_dom"/>
</dbReference>
<evidence type="ECO:0000256" key="6">
    <source>
        <dbReference type="ARBA" id="ARBA00022553"/>
    </source>
</evidence>
<dbReference type="PANTHER" id="PTHR10654">
    <property type="entry name" value="CAS SCAFFOLDING PROTEIN"/>
    <property type="match status" value="1"/>
</dbReference>
<evidence type="ECO:0000256" key="1">
    <source>
        <dbReference type="ARBA" id="ARBA00004246"/>
    </source>
</evidence>
<feature type="region of interest" description="Disordered" evidence="10">
    <location>
        <begin position="457"/>
        <end position="479"/>
    </location>
</feature>
<dbReference type="GeneTree" id="ENSGT00950000183008"/>
<evidence type="ECO:0000256" key="5">
    <source>
        <dbReference type="ARBA" id="ARBA00022490"/>
    </source>
</evidence>
<dbReference type="Proteomes" id="UP000314986">
    <property type="component" value="Unassembled WGS sequence"/>
</dbReference>
<dbReference type="PROSITE" id="PS50002">
    <property type="entry name" value="SH3"/>
    <property type="match status" value="1"/>
</dbReference>